<dbReference type="AlphaFoldDB" id="A0A4D8PMG1"/>
<proteinExistence type="predicted"/>
<feature type="signal peptide" evidence="1">
    <location>
        <begin position="1"/>
        <end position="24"/>
    </location>
</feature>
<dbReference type="KEGG" id="aare:D3093_11865"/>
<sequence length="105" mass="11492">MRLTHPLLCAALLALAACQSTAQKATVTTFQPTADGFSYRATADALYPVDTPEGEAERMLWLSQYTKDNGVCPKGYTIASRRTVLKSRGLIADIVDVFYEGRCKT</sequence>
<protein>
    <recommendedName>
        <fullName evidence="4">Lipoprotein</fullName>
    </recommendedName>
</protein>
<evidence type="ECO:0000256" key="1">
    <source>
        <dbReference type="SAM" id="SignalP"/>
    </source>
</evidence>
<dbReference type="RefSeq" id="WP_137115613.1">
    <property type="nucleotide sequence ID" value="NZ_CP032321.1"/>
</dbReference>
<keyword evidence="1" id="KW-0732">Signal</keyword>
<evidence type="ECO:0000313" key="2">
    <source>
        <dbReference type="EMBL" id="QCN95899.1"/>
    </source>
</evidence>
<dbReference type="EMBL" id="CP032321">
    <property type="protein sequence ID" value="QCN95899.1"/>
    <property type="molecule type" value="Genomic_DNA"/>
</dbReference>
<evidence type="ECO:0000313" key="3">
    <source>
        <dbReference type="Proteomes" id="UP000298595"/>
    </source>
</evidence>
<accession>A0A4D8PMG1</accession>
<dbReference type="PROSITE" id="PS51257">
    <property type="entry name" value="PROKAR_LIPOPROTEIN"/>
    <property type="match status" value="1"/>
</dbReference>
<dbReference type="Proteomes" id="UP000298595">
    <property type="component" value="Chromosome"/>
</dbReference>
<name>A0A4D8PMG1_9PROT</name>
<evidence type="ECO:0008006" key="4">
    <source>
        <dbReference type="Google" id="ProtNLM"/>
    </source>
</evidence>
<organism evidence="2 3">
    <name type="scientific">Azospirillum argentinense</name>
    <dbReference type="NCBI Taxonomy" id="2970906"/>
    <lineage>
        <taxon>Bacteria</taxon>
        <taxon>Pseudomonadati</taxon>
        <taxon>Pseudomonadota</taxon>
        <taxon>Alphaproteobacteria</taxon>
        <taxon>Rhodospirillales</taxon>
        <taxon>Azospirillaceae</taxon>
        <taxon>Azospirillum</taxon>
    </lineage>
</organism>
<feature type="chain" id="PRO_5020607623" description="Lipoprotein" evidence="1">
    <location>
        <begin position="25"/>
        <end position="105"/>
    </location>
</feature>
<reference evidence="2 3" key="1">
    <citation type="submission" date="2018-09" db="EMBL/GenBank/DDBJ databases">
        <title>Whole genome based analysis of evolution and adaptive divergence in Indian and Brazilian strains of Azospirillum brasilense.</title>
        <authorList>
            <person name="Singh C."/>
            <person name="Tripathi A.K."/>
        </authorList>
    </citation>
    <scope>NUCLEOTIDE SEQUENCE [LARGE SCALE GENOMIC DNA]</scope>
    <source>
        <strain evidence="2 3">MTCC4035</strain>
    </source>
</reference>
<gene>
    <name evidence="2" type="ORF">D3093_11865</name>
</gene>